<dbReference type="InterPro" id="IPR014922">
    <property type="entry name" value="YdhG-like"/>
</dbReference>
<organism evidence="2 3">
    <name type="scientific">Cryobacterium zongtaii</name>
    <dbReference type="NCBI Taxonomy" id="1259217"/>
    <lineage>
        <taxon>Bacteria</taxon>
        <taxon>Bacillati</taxon>
        <taxon>Actinomycetota</taxon>
        <taxon>Actinomycetes</taxon>
        <taxon>Micrococcales</taxon>
        <taxon>Microbacteriaceae</taxon>
        <taxon>Cryobacterium</taxon>
    </lineage>
</organism>
<dbReference type="Pfam" id="PF08818">
    <property type="entry name" value="DUF1801"/>
    <property type="match status" value="1"/>
</dbReference>
<sequence>MATGTPADRTDHQAADDEVRAFVDAVPGATRRRDAETLLTMFGRITGKPARLWYSSIIGFGQYHYKYESGREGDAGAAGFSPRKASMSIYFPDGLGAYTEELARLGPHKAALSCLYVTNLDKVDLDVLEQMVTTSYRAVTAGEYFGHRARESEGGRADPHRPE</sequence>
<gene>
    <name evidence="2" type="ORF">C3B59_17875</name>
</gene>
<dbReference type="RefSeq" id="WP_103432543.1">
    <property type="nucleotide sequence ID" value="NZ_PPXF01000067.1"/>
</dbReference>
<reference evidence="2 3" key="1">
    <citation type="submission" date="2018-01" db="EMBL/GenBank/DDBJ databases">
        <title>Cryobacterium sp. nov., from glaciers in China.</title>
        <authorList>
            <person name="Liu Q."/>
            <person name="Xin Y.-H."/>
        </authorList>
    </citation>
    <scope>NUCLEOTIDE SEQUENCE [LARGE SCALE GENOMIC DNA]</scope>
    <source>
        <strain evidence="2 3">TMB1-8</strain>
    </source>
</reference>
<evidence type="ECO:0000259" key="1">
    <source>
        <dbReference type="Pfam" id="PF08818"/>
    </source>
</evidence>
<dbReference type="Proteomes" id="UP000237104">
    <property type="component" value="Unassembled WGS sequence"/>
</dbReference>
<evidence type="ECO:0000313" key="3">
    <source>
        <dbReference type="Proteomes" id="UP000237104"/>
    </source>
</evidence>
<dbReference type="EMBL" id="PPXF01000067">
    <property type="protein sequence ID" value="POH59094.1"/>
    <property type="molecule type" value="Genomic_DNA"/>
</dbReference>
<protein>
    <recommendedName>
        <fullName evidence="1">YdhG-like domain-containing protein</fullName>
    </recommendedName>
</protein>
<name>A0A2S3Z5B7_9MICO</name>
<comment type="caution">
    <text evidence="2">The sequence shown here is derived from an EMBL/GenBank/DDBJ whole genome shotgun (WGS) entry which is preliminary data.</text>
</comment>
<feature type="domain" description="YdhG-like" evidence="1">
    <location>
        <begin position="31"/>
        <end position="134"/>
    </location>
</feature>
<proteinExistence type="predicted"/>
<dbReference type="AlphaFoldDB" id="A0A2S3Z5B7"/>
<evidence type="ECO:0000313" key="2">
    <source>
        <dbReference type="EMBL" id="POH59094.1"/>
    </source>
</evidence>
<accession>A0A2S3Z5B7</accession>
<dbReference type="OrthoDB" id="5951444at2"/>